<reference evidence="2 3" key="1">
    <citation type="journal article" date="2024" name="Int. J. Mol. Sci.">
        <title>Exploration of Alicyclobacillus spp. Genome in Search of Antibiotic Resistance.</title>
        <authorList>
            <person name="Bucka-Kolendo J."/>
            <person name="Kiousi D.E."/>
            <person name="Dekowska A."/>
            <person name="Mikolajczuk-Szczyrba A."/>
            <person name="Karadedos D.M."/>
            <person name="Michael P."/>
            <person name="Galanis A."/>
            <person name="Sokolowska B."/>
        </authorList>
    </citation>
    <scope>NUCLEOTIDE SEQUENCE [LARGE SCALE GENOMIC DNA]</scope>
    <source>
        <strain evidence="2 3">KKP 3000</strain>
    </source>
</reference>
<sequence>MERKRFGVQRNEQHGEQQLAPGLNGVEGLNAEATPEEIAEEHATKVTKLEFDEYDPSES</sequence>
<dbReference type="RefSeq" id="WP_275475393.1">
    <property type="nucleotide sequence ID" value="NZ_CP162940.1"/>
</dbReference>
<feature type="region of interest" description="Disordered" evidence="1">
    <location>
        <begin position="39"/>
        <end position="59"/>
    </location>
</feature>
<comment type="caution">
    <text evidence="2">The sequence shown here is derived from an EMBL/GenBank/DDBJ whole genome shotgun (WGS) entry which is preliminary data.</text>
</comment>
<proteinExistence type="predicted"/>
<feature type="compositionally biased region" description="Basic and acidic residues" evidence="1">
    <location>
        <begin position="1"/>
        <end position="15"/>
    </location>
</feature>
<keyword evidence="3" id="KW-1185">Reference proteome</keyword>
<dbReference type="EMBL" id="JBDXSU010000003">
    <property type="protein sequence ID" value="MFB5189548.1"/>
    <property type="molecule type" value="Genomic_DNA"/>
</dbReference>
<name>A0ABV5ABA7_9BACL</name>
<evidence type="ECO:0000313" key="2">
    <source>
        <dbReference type="EMBL" id="MFB5189548.1"/>
    </source>
</evidence>
<gene>
    <name evidence="2" type="ORF">KKP3000_002820</name>
</gene>
<feature type="compositionally biased region" description="Basic and acidic residues" evidence="1">
    <location>
        <begin position="40"/>
        <end position="51"/>
    </location>
</feature>
<dbReference type="Proteomes" id="UP001579974">
    <property type="component" value="Unassembled WGS sequence"/>
</dbReference>
<accession>A0ABV5ABA7</accession>
<evidence type="ECO:0000313" key="3">
    <source>
        <dbReference type="Proteomes" id="UP001579974"/>
    </source>
</evidence>
<feature type="region of interest" description="Disordered" evidence="1">
    <location>
        <begin position="1"/>
        <end position="27"/>
    </location>
</feature>
<protein>
    <recommendedName>
        <fullName evidence="4">YfhD family protein</fullName>
    </recommendedName>
</protein>
<evidence type="ECO:0008006" key="4">
    <source>
        <dbReference type="Google" id="ProtNLM"/>
    </source>
</evidence>
<evidence type="ECO:0000256" key="1">
    <source>
        <dbReference type="SAM" id="MobiDB-lite"/>
    </source>
</evidence>
<organism evidence="2 3">
    <name type="scientific">Alicyclobacillus fastidiosus</name>
    <dbReference type="NCBI Taxonomy" id="392011"/>
    <lineage>
        <taxon>Bacteria</taxon>
        <taxon>Bacillati</taxon>
        <taxon>Bacillota</taxon>
        <taxon>Bacilli</taxon>
        <taxon>Bacillales</taxon>
        <taxon>Alicyclobacillaceae</taxon>
        <taxon>Alicyclobacillus</taxon>
    </lineage>
</organism>